<gene>
    <name evidence="2" type="ORF">K469DRAFT_694300</name>
</gene>
<dbReference type="Proteomes" id="UP000800200">
    <property type="component" value="Unassembled WGS sequence"/>
</dbReference>
<reference evidence="2" key="1">
    <citation type="journal article" date="2020" name="Stud. Mycol.">
        <title>101 Dothideomycetes genomes: a test case for predicting lifestyles and emergence of pathogens.</title>
        <authorList>
            <person name="Haridas S."/>
            <person name="Albert R."/>
            <person name="Binder M."/>
            <person name="Bloem J."/>
            <person name="Labutti K."/>
            <person name="Salamov A."/>
            <person name="Andreopoulos B."/>
            <person name="Baker S."/>
            <person name="Barry K."/>
            <person name="Bills G."/>
            <person name="Bluhm B."/>
            <person name="Cannon C."/>
            <person name="Castanera R."/>
            <person name="Culley D."/>
            <person name="Daum C."/>
            <person name="Ezra D."/>
            <person name="Gonzalez J."/>
            <person name="Henrissat B."/>
            <person name="Kuo A."/>
            <person name="Liang C."/>
            <person name="Lipzen A."/>
            <person name="Lutzoni F."/>
            <person name="Magnuson J."/>
            <person name="Mondo S."/>
            <person name="Nolan M."/>
            <person name="Ohm R."/>
            <person name="Pangilinan J."/>
            <person name="Park H.-J."/>
            <person name="Ramirez L."/>
            <person name="Alfaro M."/>
            <person name="Sun H."/>
            <person name="Tritt A."/>
            <person name="Yoshinaga Y."/>
            <person name="Zwiers L.-H."/>
            <person name="Turgeon B."/>
            <person name="Goodwin S."/>
            <person name="Spatafora J."/>
            <person name="Crous P."/>
            <person name="Grigoriev I."/>
        </authorList>
    </citation>
    <scope>NUCLEOTIDE SEQUENCE</scope>
    <source>
        <strain evidence="2">CBS 207.26</strain>
    </source>
</reference>
<dbReference type="EMBL" id="ML994615">
    <property type="protein sequence ID" value="KAF2192157.1"/>
    <property type="molecule type" value="Genomic_DNA"/>
</dbReference>
<evidence type="ECO:0000256" key="1">
    <source>
        <dbReference type="SAM" id="Coils"/>
    </source>
</evidence>
<keyword evidence="3" id="KW-1185">Reference proteome</keyword>
<sequence length="300" mass="34454">MSALLDKGTDLSELKDFVYKERAGEGTFVYVIKTKCVGKTEKNNSPRLNTSNYRIQKYSTDLASKAVGQLYGIAKGATSVSVNIWRYIWGKAWRKLIGRNIGIGVLMYSHDAHQGIWLRIPALVNTIDIWRDFILIASPSVSANHQISDKATFPGLISLKAMPTKRLPLSTSREPNAFETMMRQAHTRPWPSITDLNLQNQEPIYNNRDLREKLVLYMLRLISDKNEIEEALEGDLSALIEGLGKEGRVKDFVKEGLEKLRVEMRRRKNMMEENGRLKEIVGRMEEEKARMEEEIRRLKQ</sequence>
<accession>A0A6A6EJ56</accession>
<name>A0A6A6EJ56_9PEZI</name>
<keyword evidence="1" id="KW-0175">Coiled coil</keyword>
<organism evidence="2 3">
    <name type="scientific">Zopfia rhizophila CBS 207.26</name>
    <dbReference type="NCBI Taxonomy" id="1314779"/>
    <lineage>
        <taxon>Eukaryota</taxon>
        <taxon>Fungi</taxon>
        <taxon>Dikarya</taxon>
        <taxon>Ascomycota</taxon>
        <taxon>Pezizomycotina</taxon>
        <taxon>Dothideomycetes</taxon>
        <taxon>Dothideomycetes incertae sedis</taxon>
        <taxon>Zopfiaceae</taxon>
        <taxon>Zopfia</taxon>
    </lineage>
</organism>
<evidence type="ECO:0000313" key="2">
    <source>
        <dbReference type="EMBL" id="KAF2192157.1"/>
    </source>
</evidence>
<dbReference type="AlphaFoldDB" id="A0A6A6EJ56"/>
<protein>
    <submittedName>
        <fullName evidence="2">Uncharacterized protein</fullName>
    </submittedName>
</protein>
<dbReference type="OrthoDB" id="1896086at2759"/>
<proteinExistence type="predicted"/>
<evidence type="ECO:0000313" key="3">
    <source>
        <dbReference type="Proteomes" id="UP000800200"/>
    </source>
</evidence>
<feature type="coiled-coil region" evidence="1">
    <location>
        <begin position="254"/>
        <end position="297"/>
    </location>
</feature>